<evidence type="ECO:0000313" key="2">
    <source>
        <dbReference type="Proteomes" id="UP000231791"/>
    </source>
</evidence>
<dbReference type="Proteomes" id="UP000231791">
    <property type="component" value="Chromosome"/>
</dbReference>
<dbReference type="SUPFAM" id="SSF53474">
    <property type="entry name" value="alpha/beta-Hydrolases"/>
    <property type="match status" value="1"/>
</dbReference>
<dbReference type="AlphaFoldDB" id="A0A2K8PRB2"/>
<name>A0A2K8PRB2_STRLA</name>
<evidence type="ECO:0000313" key="1">
    <source>
        <dbReference type="EMBL" id="ATZ29281.1"/>
    </source>
</evidence>
<dbReference type="EMBL" id="CP024985">
    <property type="protein sequence ID" value="ATZ29281.1"/>
    <property type="molecule type" value="Genomic_DNA"/>
</dbReference>
<sequence length="708" mass="78041">MLRGMLGPVRQEAGNGSAVEHHDDVDTFTFDVGVVFVHGIGSQARGATLLSWAEPLFEVLSQVGPRYGFSTRVGNVDDLVGDAPEITLEIAQTGSQPTTWLLSEARWAEAFHPSRASDVLLWAVRFSWRAARRGLAALVHQFWFSATKRLWPQILGMIPAWDAGCAGSVVALVAWIQLLVYGYVCLFVMIVPYLVLFCVLFLLAPLMLCAAVVGILALIVAQRIPVLGKKVSPLVADLVTSVGDAQAYRDREIQAAAMRQVLLNRVADASRRSRSVVVVAHSQGAAIACRTFLARDAPWPTYLVTVGAATSLLNEENSVGRWQSLGCPPWINIWSARDLVPAGPMGDSPKAVRSRWLETLWHYTVGGFVMRSPDGQLELAWREGEGPDCWSGSEDLVRQARNSRGRRTQPWWGTPTTEAVGTSEPVTEWLNRAEAENIAEAVFRQAGSDRVEPEDTPIPRVFNEPGPEEWPVSNRWSIVSDHTTYSTNLTQVQYPLAHLLLSLSEAAGENDGKPGGPSTPFLPSRDWQMEATHVQRVQALAMSRVIAAVCAAAVVDWLLRRNPEHSLSGIGSWVMSDYGTGVWILDRLGGGLSSLVLLVAVALATFAAFSGLLRFPWQEWHRRESLRTCTERPSDWSVRLGISGHLFVALCVSGLIFSSVYWGRGMHVSFADWRDPRLLLIFTYIAWVALWPFFGMCARAVSARPGRR</sequence>
<proteinExistence type="predicted"/>
<accession>A0A2K8PRB2</accession>
<keyword evidence="2" id="KW-1185">Reference proteome</keyword>
<organism evidence="1 2">
    <name type="scientific">Streptomyces lavendulae subsp. lavendulae</name>
    <dbReference type="NCBI Taxonomy" id="58340"/>
    <lineage>
        <taxon>Bacteria</taxon>
        <taxon>Bacillati</taxon>
        <taxon>Actinomycetota</taxon>
        <taxon>Actinomycetes</taxon>
        <taxon>Kitasatosporales</taxon>
        <taxon>Streptomycetaceae</taxon>
        <taxon>Streptomyces</taxon>
    </lineage>
</organism>
<reference evidence="1 2" key="1">
    <citation type="submission" date="2017-11" db="EMBL/GenBank/DDBJ databases">
        <title>Complete genome sequence of Streptomyces lavendulae subsp. lavendulae CCM 3239 (formerly 'Streptomyces aureofaciens CCM 3239'), the producer of the angucycline-type antibiotic auricin.</title>
        <authorList>
            <person name="Busche T."/>
            <person name="Novakova R."/>
            <person name="Al'Dilaimi A."/>
            <person name="Homerova D."/>
            <person name="Feckova L."/>
            <person name="Rezuchova B."/>
            <person name="Mingyar E."/>
            <person name="Csolleiova D."/>
            <person name="Bekeova C."/>
            <person name="Winkler A."/>
            <person name="Sevcikova B."/>
            <person name="Kalinowski J."/>
            <person name="Kormanec J."/>
            <person name="Ruckert C."/>
        </authorList>
    </citation>
    <scope>NUCLEOTIDE SEQUENCE [LARGE SCALE GENOMIC DNA]</scope>
    <source>
        <strain evidence="1 2">CCM 3239</strain>
    </source>
</reference>
<dbReference type="InterPro" id="IPR029058">
    <property type="entry name" value="AB_hydrolase_fold"/>
</dbReference>
<dbReference type="KEGG" id="slx:SLAV_37580"/>
<gene>
    <name evidence="1" type="ORF">SLAV_37580</name>
</gene>
<protein>
    <submittedName>
        <fullName evidence="1">Uncharacterized protein</fullName>
    </submittedName>
</protein>